<evidence type="ECO:0000313" key="3">
    <source>
        <dbReference type="EMBL" id="TRM62456.1"/>
    </source>
</evidence>
<reference evidence="2 4" key="1">
    <citation type="journal article" date="2019" name="New Phytol.">
        <title>Comparative genomics reveals unique wood-decay strategies and fruiting body development in the Schizophyllaceae.</title>
        <authorList>
            <person name="Almasi E."/>
            <person name="Sahu N."/>
            <person name="Krizsan K."/>
            <person name="Balint B."/>
            <person name="Kovacs G.M."/>
            <person name="Kiss B."/>
            <person name="Cseklye J."/>
            <person name="Drula E."/>
            <person name="Henrissat B."/>
            <person name="Nagy I."/>
            <person name="Chovatia M."/>
            <person name="Adam C."/>
            <person name="LaButti K."/>
            <person name="Lipzen A."/>
            <person name="Riley R."/>
            <person name="Grigoriev I.V."/>
            <person name="Nagy L.G."/>
        </authorList>
    </citation>
    <scope>NUCLEOTIDE SEQUENCE [LARGE SCALE GENOMIC DNA]</scope>
    <source>
        <strain evidence="2 4">NL-1724</strain>
    </source>
</reference>
<feature type="region of interest" description="Disordered" evidence="1">
    <location>
        <begin position="1"/>
        <end position="228"/>
    </location>
</feature>
<evidence type="ECO:0000256" key="1">
    <source>
        <dbReference type="SAM" id="MobiDB-lite"/>
    </source>
</evidence>
<evidence type="ECO:0000313" key="2">
    <source>
        <dbReference type="EMBL" id="TRM56210.1"/>
    </source>
</evidence>
<dbReference type="EMBL" id="VDMD01000077">
    <property type="protein sequence ID" value="TRM56210.1"/>
    <property type="molecule type" value="Genomic_DNA"/>
</dbReference>
<dbReference type="EMBL" id="VDMD01000012">
    <property type="protein sequence ID" value="TRM62456.1"/>
    <property type="molecule type" value="Genomic_DNA"/>
</dbReference>
<feature type="compositionally biased region" description="Basic and acidic residues" evidence="1">
    <location>
        <begin position="202"/>
        <end position="216"/>
    </location>
</feature>
<comment type="caution">
    <text evidence="2">The sequence shown here is derived from an EMBL/GenBank/DDBJ whole genome shotgun (WGS) entry which is preliminary data.</text>
</comment>
<evidence type="ECO:0000313" key="4">
    <source>
        <dbReference type="Proteomes" id="UP000320762"/>
    </source>
</evidence>
<dbReference type="Proteomes" id="UP000320762">
    <property type="component" value="Unassembled WGS sequence"/>
</dbReference>
<keyword evidence="4" id="KW-1185">Reference proteome</keyword>
<proteinExistence type="predicted"/>
<accession>A0A550BUK5</accession>
<dbReference type="AlphaFoldDB" id="A0A550BUK5"/>
<feature type="compositionally biased region" description="Low complexity" evidence="1">
    <location>
        <begin position="157"/>
        <end position="173"/>
    </location>
</feature>
<reference evidence="2" key="2">
    <citation type="submission" date="2019-06" db="EMBL/GenBank/DDBJ databases">
        <authorList>
            <consortium name="DOE Joint Genome Institute"/>
            <person name="Ahrendt S.R."/>
            <person name="Cantor M.N."/>
            <person name="Hua S.X."/>
        </authorList>
    </citation>
    <scope>NUCLEOTIDE SEQUENCE</scope>
    <source>
        <strain evidence="2">NL-1724</strain>
    </source>
</reference>
<feature type="compositionally biased region" description="Acidic residues" evidence="1">
    <location>
        <begin position="94"/>
        <end position="104"/>
    </location>
</feature>
<organism evidence="2 4">
    <name type="scientific">Schizophyllum amplum</name>
    <dbReference type="NCBI Taxonomy" id="97359"/>
    <lineage>
        <taxon>Eukaryota</taxon>
        <taxon>Fungi</taxon>
        <taxon>Dikarya</taxon>
        <taxon>Basidiomycota</taxon>
        <taxon>Agaricomycotina</taxon>
        <taxon>Agaricomycetes</taxon>
        <taxon>Agaricomycetidae</taxon>
        <taxon>Agaricales</taxon>
        <taxon>Schizophyllaceae</taxon>
        <taxon>Schizophyllum</taxon>
    </lineage>
</organism>
<name>A0A550BUK5_9AGAR</name>
<protein>
    <submittedName>
        <fullName evidence="2">Uncharacterized protein</fullName>
    </submittedName>
</protein>
<feature type="compositionally biased region" description="Basic residues" evidence="1">
    <location>
        <begin position="55"/>
        <end position="64"/>
    </location>
</feature>
<sequence length="228" mass="25009">MSTLTMTEEPQPPQTPPKRKRERRRSTSSTDLEKPRKTPRLLAPRAFRGVTKFFGRGRQRRHTVSVHATSDQDPLIDPTGRGDIGARGDVDAHEESDDGEDADMEYSTSSTSSSPEAHRLRRHSSDNLRDLSGMPPDTVFISLRSSSQPPGMPSSPGPEMLLSPSAGLLLSPGPVVPQTPSNRLKSPTPQSSPLQPSPTPSEKYRKSQTKIEKHLGPEAQPHVLRYGP</sequence>
<feature type="compositionally biased region" description="Basic and acidic residues" evidence="1">
    <location>
        <begin position="84"/>
        <end position="93"/>
    </location>
</feature>
<gene>
    <name evidence="3" type="ORF">BD626DRAFT_49321</name>
    <name evidence="2" type="ORF">BD626DRAFT_575984</name>
</gene>
<feature type="compositionally biased region" description="Basic residues" evidence="1">
    <location>
        <begin position="17"/>
        <end position="26"/>
    </location>
</feature>